<accession>A0AB34K4P7</accession>
<evidence type="ECO:0000313" key="2">
    <source>
        <dbReference type="EMBL" id="KAL1527349.1"/>
    </source>
</evidence>
<reference evidence="2 3" key="1">
    <citation type="journal article" date="2024" name="Science">
        <title>Giant polyketide synthase enzymes in the biosynthesis of giant marine polyether toxins.</title>
        <authorList>
            <person name="Fallon T.R."/>
            <person name="Shende V.V."/>
            <person name="Wierzbicki I.H."/>
            <person name="Pendleton A.L."/>
            <person name="Watervoot N.F."/>
            <person name="Auber R.P."/>
            <person name="Gonzalez D.J."/>
            <person name="Wisecaver J.H."/>
            <person name="Moore B.S."/>
        </authorList>
    </citation>
    <scope>NUCLEOTIDE SEQUENCE [LARGE SCALE GENOMIC DNA]</scope>
    <source>
        <strain evidence="2 3">12B1</strain>
    </source>
</reference>
<evidence type="ECO:0000313" key="3">
    <source>
        <dbReference type="Proteomes" id="UP001515480"/>
    </source>
</evidence>
<sequence>MAPRVAKLPANVVFNGTAGDSRKLDATFRASLLGEGPLAVDPAHWILAVLPSLTPVAITMRLLIFVFLPAFVFADDLDQEVGSILFYPAPLSLSRLLHRLVKEGISAEPVPDARALQGEHRRAAATLPDMLRTVKRLRTVAGVPRLHCLSETPYVPLSSLALVAELVATIQRSLALTHEGAQALATVLFNDEGMRMQSIKAASKQRSTAVGRELGDEGDTPTS</sequence>
<evidence type="ECO:0000256" key="1">
    <source>
        <dbReference type="SAM" id="MobiDB-lite"/>
    </source>
</evidence>
<dbReference type="AlphaFoldDB" id="A0AB34K4P7"/>
<dbReference type="Proteomes" id="UP001515480">
    <property type="component" value="Unassembled WGS sequence"/>
</dbReference>
<gene>
    <name evidence="2" type="ORF">AB1Y20_016019</name>
</gene>
<dbReference type="EMBL" id="JBGBPQ010000003">
    <property type="protein sequence ID" value="KAL1527349.1"/>
    <property type="molecule type" value="Genomic_DNA"/>
</dbReference>
<protein>
    <submittedName>
        <fullName evidence="2">Uncharacterized protein</fullName>
    </submittedName>
</protein>
<name>A0AB34K4P7_PRYPA</name>
<proteinExistence type="predicted"/>
<feature type="region of interest" description="Disordered" evidence="1">
    <location>
        <begin position="202"/>
        <end position="223"/>
    </location>
</feature>
<comment type="caution">
    <text evidence="2">The sequence shown here is derived from an EMBL/GenBank/DDBJ whole genome shotgun (WGS) entry which is preliminary data.</text>
</comment>
<organism evidence="2 3">
    <name type="scientific">Prymnesium parvum</name>
    <name type="common">Toxic golden alga</name>
    <dbReference type="NCBI Taxonomy" id="97485"/>
    <lineage>
        <taxon>Eukaryota</taxon>
        <taxon>Haptista</taxon>
        <taxon>Haptophyta</taxon>
        <taxon>Prymnesiophyceae</taxon>
        <taxon>Prymnesiales</taxon>
        <taxon>Prymnesiaceae</taxon>
        <taxon>Prymnesium</taxon>
    </lineage>
</organism>
<keyword evidence="3" id="KW-1185">Reference proteome</keyword>